<dbReference type="OrthoDB" id="5598852at2759"/>
<keyword evidence="2" id="KW-1185">Reference proteome</keyword>
<dbReference type="STRING" id="490622.A0A395N9I7"/>
<reference evidence="1 2" key="1">
    <citation type="journal article" date="2018" name="PLoS Pathog.">
        <title>Evolution of structural diversity of trichothecenes, a family of toxins produced by plant pathogenic and entomopathogenic fungi.</title>
        <authorList>
            <person name="Proctor R.H."/>
            <person name="McCormick S.P."/>
            <person name="Kim H.S."/>
            <person name="Cardoza R.E."/>
            <person name="Stanley A.M."/>
            <person name="Lindo L."/>
            <person name="Kelly A."/>
            <person name="Brown D.W."/>
            <person name="Lee T."/>
            <person name="Vaughan M.M."/>
            <person name="Alexander N.J."/>
            <person name="Busman M."/>
            <person name="Gutierrez S."/>
        </authorList>
    </citation>
    <scope>NUCLEOTIDE SEQUENCE [LARGE SCALE GENOMIC DNA]</scope>
    <source>
        <strain evidence="1 2">IBT 40837</strain>
    </source>
</reference>
<sequence length="208" mass="23444">MEASISALSGYQISQFFSNNTPITQQRCNYEAERITGAPAIPSTVQGGTSYTVITGDSVVQFRADHSALDLQLLRCVEQAYAGFVPCHSRVGELGKLYIYAMDNIGGISMYLAREQLNSDNHRLLQRTLKDYARFFSSAWHNMPEGMPSPSRMMLLNDYSSQFTELRAGLPPRFHQILGYLTSHLPRLFANDWPMVPNHTDLLENKSM</sequence>
<organism evidence="1 2">
    <name type="scientific">Trichoderma arundinaceum</name>
    <dbReference type="NCBI Taxonomy" id="490622"/>
    <lineage>
        <taxon>Eukaryota</taxon>
        <taxon>Fungi</taxon>
        <taxon>Dikarya</taxon>
        <taxon>Ascomycota</taxon>
        <taxon>Pezizomycotina</taxon>
        <taxon>Sordariomycetes</taxon>
        <taxon>Hypocreomycetidae</taxon>
        <taxon>Hypocreales</taxon>
        <taxon>Hypocreaceae</taxon>
        <taxon>Trichoderma</taxon>
    </lineage>
</organism>
<evidence type="ECO:0000313" key="1">
    <source>
        <dbReference type="EMBL" id="RFU72786.1"/>
    </source>
</evidence>
<evidence type="ECO:0000313" key="2">
    <source>
        <dbReference type="Proteomes" id="UP000266272"/>
    </source>
</evidence>
<dbReference type="GO" id="GO:0016301">
    <property type="term" value="F:kinase activity"/>
    <property type="evidence" value="ECO:0007669"/>
    <property type="project" value="UniProtKB-KW"/>
</dbReference>
<comment type="caution">
    <text evidence="1">The sequence shown here is derived from an EMBL/GenBank/DDBJ whole genome shotgun (WGS) entry which is preliminary data.</text>
</comment>
<gene>
    <name evidence="1" type="ORF">TARUN_9467</name>
</gene>
<keyword evidence="1" id="KW-0418">Kinase</keyword>
<proteinExistence type="predicted"/>
<dbReference type="Proteomes" id="UP000266272">
    <property type="component" value="Unassembled WGS sequence"/>
</dbReference>
<dbReference type="InterPro" id="IPR011009">
    <property type="entry name" value="Kinase-like_dom_sf"/>
</dbReference>
<keyword evidence="1" id="KW-0808">Transferase</keyword>
<protein>
    <submittedName>
        <fullName evidence="1">Kinase-like domain</fullName>
    </submittedName>
</protein>
<accession>A0A395N9I7</accession>
<dbReference type="EMBL" id="PXOA01000773">
    <property type="protein sequence ID" value="RFU72786.1"/>
    <property type="molecule type" value="Genomic_DNA"/>
</dbReference>
<name>A0A395N9I7_TRIAR</name>
<dbReference type="AlphaFoldDB" id="A0A395N9I7"/>
<dbReference type="SUPFAM" id="SSF56112">
    <property type="entry name" value="Protein kinase-like (PK-like)"/>
    <property type="match status" value="1"/>
</dbReference>